<feature type="active site" description="Proton acceptor" evidence="11 12">
    <location>
        <position position="61"/>
    </location>
</feature>
<dbReference type="InterPro" id="IPR018085">
    <property type="entry name" value="Ura-DNA_Glyclase_AS"/>
</dbReference>
<evidence type="ECO:0000256" key="9">
    <source>
        <dbReference type="ARBA" id="ARBA00022801"/>
    </source>
</evidence>
<dbReference type="EC" id="3.2.2.27" evidence="5 11"/>
<dbReference type="Proteomes" id="UP000223060">
    <property type="component" value="Chromosome"/>
</dbReference>
<dbReference type="PANTHER" id="PTHR11264">
    <property type="entry name" value="URACIL-DNA GLYCOSYLASE"/>
    <property type="match status" value="1"/>
</dbReference>
<keyword evidence="10 11" id="KW-0234">DNA repair</keyword>
<dbReference type="InterPro" id="IPR005122">
    <property type="entry name" value="Uracil-DNA_glycosylase-like"/>
</dbReference>
<comment type="subcellular location">
    <subcellularLocation>
        <location evidence="3 11">Cytoplasm</location>
    </subcellularLocation>
</comment>
<gene>
    <name evidence="11" type="primary">ung</name>
    <name evidence="15" type="ORF">UE46_12610</name>
</gene>
<dbReference type="NCBIfam" id="TIGR00628">
    <property type="entry name" value="ung"/>
    <property type="match status" value="1"/>
</dbReference>
<evidence type="ECO:0000256" key="7">
    <source>
        <dbReference type="ARBA" id="ARBA00022490"/>
    </source>
</evidence>
<keyword evidence="16" id="KW-1185">Reference proteome</keyword>
<dbReference type="SMART" id="SM00987">
    <property type="entry name" value="UreE_C"/>
    <property type="match status" value="1"/>
</dbReference>
<dbReference type="HAMAP" id="MF_00148">
    <property type="entry name" value="UDG"/>
    <property type="match status" value="1"/>
</dbReference>
<proteinExistence type="inferred from homology"/>
<dbReference type="PROSITE" id="PS00130">
    <property type="entry name" value="U_DNA_GLYCOSYLASE"/>
    <property type="match status" value="1"/>
</dbReference>
<dbReference type="SMART" id="SM00986">
    <property type="entry name" value="UDG"/>
    <property type="match status" value="1"/>
</dbReference>
<dbReference type="EMBL" id="CP011102">
    <property type="protein sequence ID" value="AQY51787.1"/>
    <property type="molecule type" value="Genomic_DNA"/>
</dbReference>
<dbReference type="NCBIfam" id="NF003592">
    <property type="entry name" value="PRK05254.1-5"/>
    <property type="match status" value="1"/>
</dbReference>
<protein>
    <recommendedName>
        <fullName evidence="6 11">Uracil-DNA glycosylase</fullName>
        <shortName evidence="11">UDG</shortName>
        <ecNumber evidence="5 11">3.2.2.27</ecNumber>
    </recommendedName>
</protein>
<dbReference type="SUPFAM" id="SSF52141">
    <property type="entry name" value="Uracil-DNA glycosylase-like"/>
    <property type="match status" value="1"/>
</dbReference>
<dbReference type="NCBIfam" id="NF003589">
    <property type="entry name" value="PRK05254.1-2"/>
    <property type="match status" value="1"/>
</dbReference>
<dbReference type="AlphaFoldDB" id="A0A1S7FWS5"/>
<dbReference type="Pfam" id="PF03167">
    <property type="entry name" value="UDG"/>
    <property type="match status" value="1"/>
</dbReference>
<accession>A0A1S7FWS5</accession>
<dbReference type="GO" id="GO:0005737">
    <property type="term" value="C:cytoplasm"/>
    <property type="evidence" value="ECO:0007669"/>
    <property type="project" value="UniProtKB-SubCell"/>
</dbReference>
<dbReference type="Gene3D" id="3.40.470.10">
    <property type="entry name" value="Uracil-DNA glycosylase-like domain"/>
    <property type="match status" value="1"/>
</dbReference>
<evidence type="ECO:0000256" key="5">
    <source>
        <dbReference type="ARBA" id="ARBA00012030"/>
    </source>
</evidence>
<reference evidence="16" key="1">
    <citation type="submission" date="2015-03" db="EMBL/GenBank/DDBJ databases">
        <authorList>
            <person name="Ferrari E."/>
            <person name="Walter M.C."/>
            <person name="Huptas C."/>
            <person name="Scherer S."/>
            <person name="Mueller-Herbst S."/>
        </authorList>
    </citation>
    <scope>NUCLEOTIDE SEQUENCE [LARGE SCALE GENOMIC DNA]</scope>
    <source>
        <strain evidence="16">LWP01</strain>
    </source>
</reference>
<feature type="domain" description="Uracil-DNA glycosylase-like" evidence="14">
    <location>
        <begin position="46"/>
        <end position="206"/>
    </location>
</feature>
<dbReference type="RefSeq" id="WP_036058730.1">
    <property type="nucleotide sequence ID" value="NZ_CP011102.1"/>
</dbReference>
<comment type="function">
    <text evidence="2 11 13">Excises uracil residues from the DNA which can arise as a result of misincorporation of dUMP residues by DNA polymerase or due to deamination of cytosine.</text>
</comment>
<evidence type="ECO:0000256" key="8">
    <source>
        <dbReference type="ARBA" id="ARBA00022763"/>
    </source>
</evidence>
<evidence type="ECO:0000313" key="15">
    <source>
        <dbReference type="EMBL" id="AQY51787.1"/>
    </source>
</evidence>
<evidence type="ECO:0000256" key="2">
    <source>
        <dbReference type="ARBA" id="ARBA00002631"/>
    </source>
</evidence>
<dbReference type="GO" id="GO:0097510">
    <property type="term" value="P:base-excision repair, AP site formation via deaminated base removal"/>
    <property type="evidence" value="ECO:0007669"/>
    <property type="project" value="TreeGrafter"/>
</dbReference>
<name>A0A1S7FWS5_9LIST</name>
<comment type="similarity">
    <text evidence="4 11 13">Belongs to the uracil-DNA glycosylase (UDG) superfamily. UNG family.</text>
</comment>
<dbReference type="CDD" id="cd10027">
    <property type="entry name" value="UDG-F1-like"/>
    <property type="match status" value="1"/>
</dbReference>
<dbReference type="NCBIfam" id="NF003588">
    <property type="entry name" value="PRK05254.1-1"/>
    <property type="match status" value="1"/>
</dbReference>
<evidence type="ECO:0000256" key="13">
    <source>
        <dbReference type="RuleBase" id="RU003780"/>
    </source>
</evidence>
<evidence type="ECO:0000256" key="11">
    <source>
        <dbReference type="HAMAP-Rule" id="MF_00148"/>
    </source>
</evidence>
<evidence type="ECO:0000256" key="12">
    <source>
        <dbReference type="PROSITE-ProRule" id="PRU10072"/>
    </source>
</evidence>
<evidence type="ECO:0000256" key="3">
    <source>
        <dbReference type="ARBA" id="ARBA00004496"/>
    </source>
</evidence>
<evidence type="ECO:0000256" key="1">
    <source>
        <dbReference type="ARBA" id="ARBA00001400"/>
    </source>
</evidence>
<dbReference type="InterPro" id="IPR002043">
    <property type="entry name" value="UDG_fam1"/>
</dbReference>
<organism evidence="15 16">
    <name type="scientific">Listeria weihenstephanensis</name>
    <dbReference type="NCBI Taxonomy" id="1006155"/>
    <lineage>
        <taxon>Bacteria</taxon>
        <taxon>Bacillati</taxon>
        <taxon>Bacillota</taxon>
        <taxon>Bacilli</taxon>
        <taxon>Bacillales</taxon>
        <taxon>Listeriaceae</taxon>
        <taxon>Listeria</taxon>
    </lineage>
</organism>
<comment type="catalytic activity">
    <reaction evidence="1 11 13">
        <text>Hydrolyzes single-stranded DNA or mismatched double-stranded DNA and polynucleotides, releasing free uracil.</text>
        <dbReference type="EC" id="3.2.2.27"/>
    </reaction>
</comment>
<dbReference type="PANTHER" id="PTHR11264:SF0">
    <property type="entry name" value="URACIL-DNA GLYCOSYLASE"/>
    <property type="match status" value="1"/>
</dbReference>
<keyword evidence="7 11" id="KW-0963">Cytoplasm</keyword>
<dbReference type="KEGG" id="lwi:UE46_12610"/>
<evidence type="ECO:0000256" key="10">
    <source>
        <dbReference type="ARBA" id="ARBA00023204"/>
    </source>
</evidence>
<dbReference type="FunFam" id="3.40.470.10:FF:000008">
    <property type="entry name" value="Uracil-DNA glycosylase"/>
    <property type="match status" value="1"/>
</dbReference>
<sequence>MQNDWQVLLKEEQEKSYFKALQDFIEEEYATKTIYPPRDAIYHALDLTSYADTKVVILGQDPYHGPNQAHGLSFSVASDEAKFPPSVRNMFKELESDLGVTRADINLTDWAEQGVLLLNTVLTVEAGKAASHRKKGWETFTDTIIKRLNEKDEQVIFVLWGNDAKKKQVLITNPQHKVITAVHPSPLSAYNGFFGSKPYSQINTYLKEAGKTPISW</sequence>
<keyword evidence="9 11" id="KW-0378">Hydrolase</keyword>
<evidence type="ECO:0000256" key="6">
    <source>
        <dbReference type="ARBA" id="ARBA00018429"/>
    </source>
</evidence>
<dbReference type="GO" id="GO:0004844">
    <property type="term" value="F:uracil DNA N-glycosylase activity"/>
    <property type="evidence" value="ECO:0007669"/>
    <property type="project" value="UniProtKB-UniRule"/>
</dbReference>
<evidence type="ECO:0000256" key="4">
    <source>
        <dbReference type="ARBA" id="ARBA00008184"/>
    </source>
</evidence>
<dbReference type="NCBIfam" id="NF003591">
    <property type="entry name" value="PRK05254.1-4"/>
    <property type="match status" value="1"/>
</dbReference>
<keyword evidence="8 11" id="KW-0227">DNA damage</keyword>
<dbReference type="InterPro" id="IPR036895">
    <property type="entry name" value="Uracil-DNA_glycosylase-like_sf"/>
</dbReference>
<evidence type="ECO:0000313" key="16">
    <source>
        <dbReference type="Proteomes" id="UP000223060"/>
    </source>
</evidence>
<evidence type="ECO:0000259" key="14">
    <source>
        <dbReference type="SMART" id="SM00986"/>
    </source>
</evidence>